<dbReference type="Pfam" id="PF22494">
    <property type="entry name" value="choice_anch_I"/>
    <property type="match status" value="2"/>
</dbReference>
<reference evidence="3" key="1">
    <citation type="submission" date="2016-09" db="EMBL/GenBank/DDBJ databases">
        <authorList>
            <person name="Varghese N."/>
            <person name="Submissions S."/>
        </authorList>
    </citation>
    <scope>NUCLEOTIDE SEQUENCE [LARGE SCALE GENOMIC DNA]</scope>
    <source>
        <strain evidence="3">ANC 3699</strain>
    </source>
</reference>
<dbReference type="AlphaFoldDB" id="A0A1G6KKW5"/>
<evidence type="ECO:0000313" key="2">
    <source>
        <dbReference type="EMBL" id="SDC31719.1"/>
    </source>
</evidence>
<dbReference type="InterPro" id="IPR052956">
    <property type="entry name" value="Mesenchyme-surface_protein"/>
</dbReference>
<dbReference type="Gene3D" id="2.130.10.10">
    <property type="entry name" value="YVTN repeat-like/Quinoprotein amine dehydrogenase"/>
    <property type="match status" value="1"/>
</dbReference>
<dbReference type="EMBL" id="FMYK01000004">
    <property type="protein sequence ID" value="SDC31719.1"/>
    <property type="molecule type" value="Genomic_DNA"/>
</dbReference>
<dbReference type="NCBIfam" id="NF038117">
    <property type="entry name" value="choice_anch_I"/>
    <property type="match status" value="1"/>
</dbReference>
<dbReference type="Proteomes" id="UP000242317">
    <property type="component" value="Unassembled WGS sequence"/>
</dbReference>
<dbReference type="InterPro" id="IPR015943">
    <property type="entry name" value="WD40/YVTN_repeat-like_dom_sf"/>
</dbReference>
<dbReference type="PANTHER" id="PTHR46928:SF1">
    <property type="entry name" value="MESENCHYME-SPECIFIC CELL SURFACE GLYCOPROTEIN"/>
    <property type="match status" value="1"/>
</dbReference>
<proteinExistence type="predicted"/>
<evidence type="ECO:0000259" key="1">
    <source>
        <dbReference type="Pfam" id="PF22494"/>
    </source>
</evidence>
<dbReference type="PANTHER" id="PTHR46928">
    <property type="entry name" value="MESENCHYME-SPECIFIC CELL SURFACE GLYCOPROTEIN"/>
    <property type="match status" value="1"/>
</dbReference>
<protein>
    <recommendedName>
        <fullName evidence="1">Choice-of-anchor I domain-containing protein</fullName>
    </recommendedName>
</protein>
<dbReference type="InterPro" id="IPR011045">
    <property type="entry name" value="N2O_reductase_N"/>
</dbReference>
<feature type="domain" description="Choice-of-anchor I" evidence="1">
    <location>
        <begin position="432"/>
        <end position="618"/>
    </location>
</feature>
<dbReference type="SUPFAM" id="SSF50974">
    <property type="entry name" value="Nitrous oxide reductase, N-terminal domain"/>
    <property type="match status" value="1"/>
</dbReference>
<evidence type="ECO:0000313" key="3">
    <source>
        <dbReference type="Proteomes" id="UP000242317"/>
    </source>
</evidence>
<gene>
    <name evidence="2" type="ORF">SAMN05421749_104102</name>
</gene>
<sequence>MYLQHGIFSMVWFYFDHANMGNHMPFNFNKKMLCIAMGLSVSLLFTACNDDDDSSNNQNDNTEEHAEVTPETIELSLLSRYNTSVFAESAAEITAFDPTSKRIFTVNAKKGLVDVLDGTDMTNLTHIGELSARDVLADSEVNSVAVYDGVVALAVQAPTKTDSGLVAFYKASDLSLISSVNVGALPDMLIFSPDGKSVLVANEGEPNAGYTVDPEGSISIIDVTDIHNPTVRTADFKSFNAQKAQLIDAGVRIYGPNATVAQDLEPEYITISSDSKTAWVTLQENNALAKVDISTATVSDVLPLGFKDHGVDGQGLDASDDGVINIKPWTGLYGVYMPDAISSYNVDGATYLVTANEGDAREWISDEDAYYNGDASKGFMDELRMKHLVHKDGFARRLGDDMPAQLYALAKGAKLDPSVFAYCGDDCRADENLGRLNIIWNMGYLKNSDGSPMLDDNGYMTYNKLYSFGGRSFSIWDEHGTQVWDSGDQIEQTIAEQLPALFNSDHESIALDDRSDNKGPEPEGLTVGKIGEKTFVFVGLERVGGVMVYDVSNPKAPTFVQYINSREVTATEEQHEHGEAGDLGPEGLTFVSAKNSPTGAPLLIVGNEVSGSTAVYQVNLK</sequence>
<feature type="domain" description="Choice-of-anchor I" evidence="1">
    <location>
        <begin position="84"/>
        <end position="363"/>
    </location>
</feature>
<dbReference type="InterPro" id="IPR055188">
    <property type="entry name" value="Choice_anch_I"/>
</dbReference>
<accession>A0A1G6KKW5</accession>
<name>A0A1G6KKW5_9GAMM</name>
<keyword evidence="3" id="KW-1185">Reference proteome</keyword>
<organism evidence="2 3">
    <name type="scientific">Acinetobacter marinus</name>
    <dbReference type="NCBI Taxonomy" id="281375"/>
    <lineage>
        <taxon>Bacteria</taxon>
        <taxon>Pseudomonadati</taxon>
        <taxon>Pseudomonadota</taxon>
        <taxon>Gammaproteobacteria</taxon>
        <taxon>Moraxellales</taxon>
        <taxon>Moraxellaceae</taxon>
        <taxon>Acinetobacter</taxon>
    </lineage>
</organism>